<evidence type="ECO:0000313" key="7">
    <source>
        <dbReference type="Proteomes" id="UP000305539"/>
    </source>
</evidence>
<dbReference type="EMBL" id="SWJE01000001">
    <property type="protein sequence ID" value="TKC92660.1"/>
    <property type="molecule type" value="Genomic_DNA"/>
</dbReference>
<dbReference type="PANTHER" id="PTHR10429">
    <property type="entry name" value="DNA-3-METHYLADENINE GLYCOSYLASE"/>
    <property type="match status" value="1"/>
</dbReference>
<proteinExistence type="inferred from homology"/>
<dbReference type="Gene3D" id="3.10.300.10">
    <property type="entry name" value="Methylpurine-DNA glycosylase (MPG)"/>
    <property type="match status" value="1"/>
</dbReference>
<keyword evidence="4 5" id="KW-0234">DNA repair</keyword>
<reference evidence="6 7" key="1">
    <citation type="submission" date="2019-04" db="EMBL/GenBank/DDBJ databases">
        <title>Trinickia sp. 7GSK02, isolated from subtropical forest soil.</title>
        <authorList>
            <person name="Gao Z.-H."/>
            <person name="Qiu L.-H."/>
        </authorList>
    </citation>
    <scope>NUCLEOTIDE SEQUENCE [LARGE SCALE GENOMIC DNA]</scope>
    <source>
        <strain evidence="6 7">7GSK02</strain>
    </source>
</reference>
<evidence type="ECO:0000256" key="1">
    <source>
        <dbReference type="ARBA" id="ARBA00009232"/>
    </source>
</evidence>
<dbReference type="CDD" id="cd00540">
    <property type="entry name" value="AAG"/>
    <property type="match status" value="1"/>
</dbReference>
<gene>
    <name evidence="6" type="ORF">FAZ69_03050</name>
</gene>
<dbReference type="NCBIfam" id="TIGR00567">
    <property type="entry name" value="3mg"/>
    <property type="match status" value="1"/>
</dbReference>
<evidence type="ECO:0000256" key="3">
    <source>
        <dbReference type="ARBA" id="ARBA00022801"/>
    </source>
</evidence>
<evidence type="ECO:0000256" key="5">
    <source>
        <dbReference type="HAMAP-Rule" id="MF_00527"/>
    </source>
</evidence>
<dbReference type="AlphaFoldDB" id="A0A4V5PJT1"/>
<dbReference type="SUPFAM" id="SSF50486">
    <property type="entry name" value="FMT C-terminal domain-like"/>
    <property type="match status" value="1"/>
</dbReference>
<dbReference type="OrthoDB" id="9794313at2"/>
<dbReference type="Proteomes" id="UP000305539">
    <property type="component" value="Unassembled WGS sequence"/>
</dbReference>
<keyword evidence="3 5" id="KW-0378">Hydrolase</keyword>
<dbReference type="GO" id="GO:0003677">
    <property type="term" value="F:DNA binding"/>
    <property type="evidence" value="ECO:0007669"/>
    <property type="project" value="InterPro"/>
</dbReference>
<name>A0A4V5PJT1_9BURK</name>
<dbReference type="GO" id="GO:0003905">
    <property type="term" value="F:alkylbase DNA N-glycosylase activity"/>
    <property type="evidence" value="ECO:0007669"/>
    <property type="project" value="InterPro"/>
</dbReference>
<accession>A0A4V5PJT1</accession>
<comment type="caution">
    <text evidence="6">The sequence shown here is derived from an EMBL/GenBank/DDBJ whole genome shotgun (WGS) entry which is preliminary data.</text>
</comment>
<dbReference type="InterPro" id="IPR003180">
    <property type="entry name" value="MPG"/>
</dbReference>
<dbReference type="EC" id="3.2.2.-" evidence="5"/>
<keyword evidence="2 5" id="KW-0227">DNA damage</keyword>
<comment type="similarity">
    <text evidence="1 5">Belongs to the DNA glycosylase MPG family.</text>
</comment>
<dbReference type="HAMAP" id="MF_00527">
    <property type="entry name" value="3MGH"/>
    <property type="match status" value="1"/>
</dbReference>
<protein>
    <recommendedName>
        <fullName evidence="5">Putative 3-methyladenine DNA glycosylase</fullName>
        <ecNumber evidence="5">3.2.2.-</ecNumber>
    </recommendedName>
</protein>
<sequence length="267" mass="29407">MEEANASAASRFGRHRRATVHTLCRNGPQRLAFTPSRWSNELIANLQSFSITPLSRDELPVDTVELARWMVGKCLVHDTRQGRVSGRIVETEAYPVGDSTSYAYRGLRSYNGALFRVRGHAYVRLVYGASYTINMSSEEEGVGAAVLFRAIEPLDGIDLMRARRPGAKLVDLARGPGRLCAAMAIGPEWDCADLCGGNALWIGRLNPERLEPDIARVASTKRIGLTREMHEPLRFYVPGSRFVSGPKRLLEPIGRNEGLNVSPGGQS</sequence>
<evidence type="ECO:0000256" key="2">
    <source>
        <dbReference type="ARBA" id="ARBA00022763"/>
    </source>
</evidence>
<dbReference type="InterPro" id="IPR036995">
    <property type="entry name" value="MPG_sf"/>
</dbReference>
<dbReference type="InterPro" id="IPR011034">
    <property type="entry name" value="Formyl_transferase-like_C_sf"/>
</dbReference>
<organism evidence="6 7">
    <name type="scientific">Trinickia terrae</name>
    <dbReference type="NCBI Taxonomy" id="2571161"/>
    <lineage>
        <taxon>Bacteria</taxon>
        <taxon>Pseudomonadati</taxon>
        <taxon>Pseudomonadota</taxon>
        <taxon>Betaproteobacteria</taxon>
        <taxon>Burkholderiales</taxon>
        <taxon>Burkholderiaceae</taxon>
        <taxon>Trinickia</taxon>
    </lineage>
</organism>
<dbReference type="Pfam" id="PF02245">
    <property type="entry name" value="Pur_DNA_glyco"/>
    <property type="match status" value="1"/>
</dbReference>
<dbReference type="PANTHER" id="PTHR10429:SF0">
    <property type="entry name" value="DNA-3-METHYLADENINE GLYCOSYLASE"/>
    <property type="match status" value="1"/>
</dbReference>
<evidence type="ECO:0000256" key="4">
    <source>
        <dbReference type="ARBA" id="ARBA00023204"/>
    </source>
</evidence>
<keyword evidence="7" id="KW-1185">Reference proteome</keyword>
<dbReference type="GO" id="GO:0006284">
    <property type="term" value="P:base-excision repair"/>
    <property type="evidence" value="ECO:0007669"/>
    <property type="project" value="InterPro"/>
</dbReference>
<evidence type="ECO:0000313" key="6">
    <source>
        <dbReference type="EMBL" id="TKC92660.1"/>
    </source>
</evidence>